<evidence type="ECO:0000313" key="4">
    <source>
        <dbReference type="Proteomes" id="UP001652625"/>
    </source>
</evidence>
<dbReference type="InterPro" id="IPR037213">
    <property type="entry name" value="Run_dom_sf"/>
</dbReference>
<reference evidence="5" key="1">
    <citation type="submission" date="2025-08" db="UniProtKB">
        <authorList>
            <consortium name="RefSeq"/>
        </authorList>
    </citation>
    <scope>IDENTIFICATION</scope>
</reference>
<dbReference type="PANTHER" id="PTHR47194">
    <property type="entry name" value="SORTING NEXIN-29-RELATED"/>
    <property type="match status" value="1"/>
</dbReference>
<dbReference type="InterPro" id="IPR004012">
    <property type="entry name" value="Run_dom"/>
</dbReference>
<dbReference type="SMART" id="SM00593">
    <property type="entry name" value="RUN"/>
    <property type="match status" value="1"/>
</dbReference>
<dbReference type="SMART" id="SM00312">
    <property type="entry name" value="PX"/>
    <property type="match status" value="1"/>
</dbReference>
<dbReference type="Gene3D" id="1.20.58.900">
    <property type="match status" value="1"/>
</dbReference>
<dbReference type="GeneID" id="100213238"/>
<dbReference type="Proteomes" id="UP001652625">
    <property type="component" value="Chromosome 08"/>
</dbReference>
<sequence>MDKYERDREGLIKKLLESVKQCQVDFGGKSILASEKDSSVSCLVAQFEQAFQHGLKKNKMWEMISSYVEPVRQITDKMLLEIDLTFWSVVKEYLGTSELNYFNTLPDITTDSGKARVWLRTAINESTLERQLLLILGNVALLKQFYEPWALFIDGERSSIIPVMARGLASIVFAIDVKNSSLNRPFKQISVPNGLTKSEKVASKTHRRVNSSPMLQQCIAEPSIMKKINMKKKKKKRAVSAEITDLDDGSNLYSESSHTESTSYTENTYCSYITANMLSKNSSTNQIQTHHRKASAPNSQTIFNASQFEDLKNFSIKNSYLMNSENVLDSKENNVHSCIQKKGCNVELKTETKEMVQTLCTKNSFEQKDTIGNCKDSNNSEEVRPRKEDLKSDDILNVKEFELKVGYEDNENYLKDSFVPGNDDVFEKNFQVSLTKLNSGEKPNQLEYLEKFEVDNDRKKSIENQGQKSLVIKSCNGKKTENVSVEIKSLPECVECFIPYDEISTRAASDMLPLLVCSNIDKMFPVYQSPEEKNHLKGSFGELLTEEFPQDVPESLSIDDLKQAILATVKKKDEVEQKNLDLQKALDEERNLNRCLKNDLECATIKVREKEDTIEKKLTETLQENEILKNQLKKYVTAVKMLKKENGFTIDFIDGYEFVDVPANNKTDTYDTYEEKLSQMAELHGELMEFQEHLQKQLISQDNQISRMKQELVSLRGPLPIDLLPSSTSAYLFIKNYFTPNRLVSILVPSVFLKRKGTESHYLYQVYTRIGDEEWNVYRRYSQFNKLRAHVSKMNLKALEKFDFPKKNVFGKKDTKFLEERRLRLQEYLRTVINACISAHLSIDNSKQDLIYHIPFFGENFCDDNQNKL</sequence>
<dbReference type="SUPFAM" id="SSF140741">
    <property type="entry name" value="RUN domain-like"/>
    <property type="match status" value="1"/>
</dbReference>
<proteinExistence type="predicted"/>
<dbReference type="InterPro" id="IPR036871">
    <property type="entry name" value="PX_dom_sf"/>
</dbReference>
<keyword evidence="1" id="KW-0175">Coiled coil</keyword>
<dbReference type="SUPFAM" id="SSF64268">
    <property type="entry name" value="PX domain"/>
    <property type="match status" value="1"/>
</dbReference>
<gene>
    <name evidence="5" type="primary">LOC100213238</name>
</gene>
<organism evidence="4 5">
    <name type="scientific">Hydra vulgaris</name>
    <name type="common">Hydra</name>
    <name type="synonym">Hydra attenuata</name>
    <dbReference type="NCBI Taxonomy" id="6087"/>
    <lineage>
        <taxon>Eukaryota</taxon>
        <taxon>Metazoa</taxon>
        <taxon>Cnidaria</taxon>
        <taxon>Hydrozoa</taxon>
        <taxon>Hydroidolina</taxon>
        <taxon>Anthoathecata</taxon>
        <taxon>Aplanulata</taxon>
        <taxon>Hydridae</taxon>
        <taxon>Hydra</taxon>
    </lineage>
</organism>
<evidence type="ECO:0000259" key="3">
    <source>
        <dbReference type="PROSITE" id="PS50826"/>
    </source>
</evidence>
<protein>
    <submittedName>
        <fullName evidence="5">Sorting nexin-29 isoform X5</fullName>
    </submittedName>
</protein>
<keyword evidence="4" id="KW-1185">Reference proteome</keyword>
<dbReference type="CDD" id="cd17689">
    <property type="entry name" value="RUN_SNX29"/>
    <property type="match status" value="1"/>
</dbReference>
<dbReference type="InterPro" id="IPR001683">
    <property type="entry name" value="PX_dom"/>
</dbReference>
<dbReference type="Gene3D" id="3.30.1520.10">
    <property type="entry name" value="Phox-like domain"/>
    <property type="match status" value="1"/>
</dbReference>
<evidence type="ECO:0000259" key="2">
    <source>
        <dbReference type="PROSITE" id="PS50195"/>
    </source>
</evidence>
<accession>A0ABM4CC56</accession>
<dbReference type="Pfam" id="PF02759">
    <property type="entry name" value="RUN"/>
    <property type="match status" value="1"/>
</dbReference>
<dbReference type="PROSITE" id="PS50826">
    <property type="entry name" value="RUN"/>
    <property type="match status" value="1"/>
</dbReference>
<dbReference type="RefSeq" id="XP_065659237.1">
    <property type="nucleotide sequence ID" value="XM_065803165.1"/>
</dbReference>
<name>A0ABM4CC56_HYDVU</name>
<feature type="coiled-coil region" evidence="1">
    <location>
        <begin position="558"/>
        <end position="645"/>
    </location>
</feature>
<dbReference type="Pfam" id="PF00787">
    <property type="entry name" value="PX"/>
    <property type="match status" value="1"/>
</dbReference>
<evidence type="ECO:0000313" key="5">
    <source>
        <dbReference type="RefSeq" id="XP_065659237.1"/>
    </source>
</evidence>
<dbReference type="PANTHER" id="PTHR47194:SF3">
    <property type="entry name" value="SORTING NEXIN 29"/>
    <property type="match status" value="1"/>
</dbReference>
<feature type="domain" description="RUN" evidence="3">
    <location>
        <begin position="34"/>
        <end position="180"/>
    </location>
</feature>
<feature type="domain" description="PX" evidence="2">
    <location>
        <begin position="742"/>
        <end position="869"/>
    </location>
</feature>
<dbReference type="InterPro" id="IPR047329">
    <property type="entry name" value="RUN_SNX29"/>
</dbReference>
<dbReference type="PROSITE" id="PS50195">
    <property type="entry name" value="PX"/>
    <property type="match status" value="1"/>
</dbReference>
<evidence type="ECO:0000256" key="1">
    <source>
        <dbReference type="SAM" id="Coils"/>
    </source>
</evidence>